<dbReference type="AlphaFoldDB" id="A0A4Z1DU54"/>
<evidence type="ECO:0008006" key="5">
    <source>
        <dbReference type="Google" id="ProtNLM"/>
    </source>
</evidence>
<dbReference type="Proteomes" id="UP000297986">
    <property type="component" value="Unassembled WGS sequence"/>
</dbReference>
<sequence>MFKSFFKKYSICIAFLLLFFLVGCAQKNVEKTTKESSSASVSKVEKTTQETSPTPVSLDGTWKVHNIRETLERFAIYQNFKEDGGLKLVNLLSSLINAELTINGTDVQYHIAYDNTEVLKLDYEVSGSYNYDSFDEYIQHLQMTKDYLSKLPNSSGGYNEDMTAVDLTMNGGVLDPNKGTISFERALWLTPNFFLIPDPAGTSPIYEYTLDGDILTLKISGYDKWEENNKYYFIQFKKE</sequence>
<feature type="region of interest" description="Disordered" evidence="1">
    <location>
        <begin position="36"/>
        <end position="57"/>
    </location>
</feature>
<gene>
    <name evidence="3" type="ORF">E5S68_04270</name>
</gene>
<evidence type="ECO:0000313" key="3">
    <source>
        <dbReference type="EMBL" id="TGN92163.1"/>
    </source>
</evidence>
<reference evidence="3 4" key="1">
    <citation type="submission" date="2019-04" db="EMBL/GenBank/DDBJ databases">
        <title>Genome sequencing of Streptococcus rubneri DSM 26920(T).</title>
        <authorList>
            <person name="Kook J.-K."/>
            <person name="Park S.-N."/>
            <person name="Lim Y.K."/>
        </authorList>
    </citation>
    <scope>NUCLEOTIDE SEQUENCE [LARGE SCALE GENOMIC DNA]</scope>
    <source>
        <strain evidence="3 4">DSM 26920</strain>
    </source>
</reference>
<accession>A0A4Z1DU54</accession>
<dbReference type="OrthoDB" id="9832286at2"/>
<dbReference type="EMBL" id="SRRP01000001">
    <property type="protein sequence ID" value="TGN92163.1"/>
    <property type="molecule type" value="Genomic_DNA"/>
</dbReference>
<feature type="signal peptide" evidence="2">
    <location>
        <begin position="1"/>
        <end position="27"/>
    </location>
</feature>
<feature type="chain" id="PRO_5021437212" description="Lipoprotein" evidence="2">
    <location>
        <begin position="28"/>
        <end position="239"/>
    </location>
</feature>
<keyword evidence="4" id="KW-1185">Reference proteome</keyword>
<protein>
    <recommendedName>
        <fullName evidence="5">Lipoprotein</fullName>
    </recommendedName>
</protein>
<evidence type="ECO:0000313" key="4">
    <source>
        <dbReference type="Proteomes" id="UP000297986"/>
    </source>
</evidence>
<evidence type="ECO:0000256" key="2">
    <source>
        <dbReference type="SAM" id="SignalP"/>
    </source>
</evidence>
<name>A0A4Z1DU54_9STRE</name>
<dbReference type="RefSeq" id="WP_135782488.1">
    <property type="nucleotide sequence ID" value="NZ_MRXY01000007.1"/>
</dbReference>
<dbReference type="PROSITE" id="PS51257">
    <property type="entry name" value="PROKAR_LIPOPROTEIN"/>
    <property type="match status" value="1"/>
</dbReference>
<keyword evidence="2" id="KW-0732">Signal</keyword>
<proteinExistence type="predicted"/>
<evidence type="ECO:0000256" key="1">
    <source>
        <dbReference type="SAM" id="MobiDB-lite"/>
    </source>
</evidence>
<comment type="caution">
    <text evidence="3">The sequence shown here is derived from an EMBL/GenBank/DDBJ whole genome shotgun (WGS) entry which is preliminary data.</text>
</comment>
<organism evidence="3 4">
    <name type="scientific">Streptococcus rubneri</name>
    <dbReference type="NCBI Taxonomy" id="1234680"/>
    <lineage>
        <taxon>Bacteria</taxon>
        <taxon>Bacillati</taxon>
        <taxon>Bacillota</taxon>
        <taxon>Bacilli</taxon>
        <taxon>Lactobacillales</taxon>
        <taxon>Streptococcaceae</taxon>
        <taxon>Streptococcus</taxon>
    </lineage>
</organism>